<sequence>MSIFLNAGIVAAIAPGILVFLPTQILRKMGHDSTADFLVFDLSLGMIVQALTFVVAYVKFK</sequence>
<dbReference type="Proteomes" id="UP000033651">
    <property type="component" value="Unassembled WGS sequence"/>
</dbReference>
<accession>A0A0F3L077</accession>
<reference evidence="2 3" key="1">
    <citation type="submission" date="2015-03" db="EMBL/GenBank/DDBJ databases">
        <title>Draft genome sequence of Luteibacter yeojuensis strain SU11.</title>
        <authorList>
            <person name="Sulaiman J."/>
            <person name="Priya K."/>
            <person name="Chan K.-G."/>
        </authorList>
    </citation>
    <scope>NUCLEOTIDE SEQUENCE [LARGE SCALE GENOMIC DNA]</scope>
    <source>
        <strain evidence="2 3">SU11</strain>
    </source>
</reference>
<feature type="transmembrane region" description="Helical" evidence="1">
    <location>
        <begin position="37"/>
        <end position="58"/>
    </location>
</feature>
<feature type="transmembrane region" description="Helical" evidence="1">
    <location>
        <begin position="7"/>
        <end position="25"/>
    </location>
</feature>
<evidence type="ECO:0000256" key="1">
    <source>
        <dbReference type="SAM" id="Phobius"/>
    </source>
</evidence>
<dbReference type="EMBL" id="JZRB01000004">
    <property type="protein sequence ID" value="KJV36806.1"/>
    <property type="molecule type" value="Genomic_DNA"/>
</dbReference>
<dbReference type="PATRIC" id="fig|345309.4.peg.3010"/>
<keyword evidence="1" id="KW-0472">Membrane</keyword>
<keyword evidence="3" id="KW-1185">Reference proteome</keyword>
<evidence type="ECO:0000313" key="2">
    <source>
        <dbReference type="EMBL" id="KJV36806.1"/>
    </source>
</evidence>
<keyword evidence="1" id="KW-1133">Transmembrane helix</keyword>
<comment type="caution">
    <text evidence="2">The sequence shown here is derived from an EMBL/GenBank/DDBJ whole genome shotgun (WGS) entry which is preliminary data.</text>
</comment>
<proteinExistence type="predicted"/>
<gene>
    <name evidence="2" type="ORF">VI08_03365</name>
</gene>
<name>A0A0F3L077_9GAMM</name>
<dbReference type="AlphaFoldDB" id="A0A0F3L077"/>
<organism evidence="2 3">
    <name type="scientific">Luteibacter yeojuensis</name>
    <dbReference type="NCBI Taxonomy" id="345309"/>
    <lineage>
        <taxon>Bacteria</taxon>
        <taxon>Pseudomonadati</taxon>
        <taxon>Pseudomonadota</taxon>
        <taxon>Gammaproteobacteria</taxon>
        <taxon>Lysobacterales</taxon>
        <taxon>Rhodanobacteraceae</taxon>
        <taxon>Luteibacter</taxon>
    </lineage>
</organism>
<protein>
    <submittedName>
        <fullName evidence="2">Uncharacterized protein</fullName>
    </submittedName>
</protein>
<keyword evidence="1" id="KW-0812">Transmembrane</keyword>
<evidence type="ECO:0000313" key="3">
    <source>
        <dbReference type="Proteomes" id="UP000033651"/>
    </source>
</evidence>